<accession>A0A7M7H2X8</accession>
<feature type="signal peptide" evidence="1">
    <location>
        <begin position="1"/>
        <end position="20"/>
    </location>
</feature>
<feature type="chain" id="PRO_5029907242" evidence="1">
    <location>
        <begin position="21"/>
        <end position="122"/>
    </location>
</feature>
<dbReference type="EnsemblMetazoa" id="XM_008205730">
    <property type="protein sequence ID" value="XP_008203952"/>
    <property type="gene ID" value="LOC103315668"/>
</dbReference>
<evidence type="ECO:0000256" key="1">
    <source>
        <dbReference type="SAM" id="SignalP"/>
    </source>
</evidence>
<sequence>MKVCALAIIVAICTIRTAYADWREDLKQKHVDRLVKYVDGMEDLLQSSAATKSTPAAWKCYKAASEKFSELINRHSVDVDRCVAPHAEQAEATKCCDKLKRSMIKEASIVSSTASECIDNSS</sequence>
<keyword evidence="3" id="KW-1185">Reference proteome</keyword>
<evidence type="ECO:0000313" key="2">
    <source>
        <dbReference type="EnsemblMetazoa" id="XP_008203952"/>
    </source>
</evidence>
<dbReference type="RefSeq" id="XP_008203952.1">
    <property type="nucleotide sequence ID" value="XM_008205730.3"/>
</dbReference>
<organism evidence="2 3">
    <name type="scientific">Nasonia vitripennis</name>
    <name type="common">Parasitic wasp</name>
    <dbReference type="NCBI Taxonomy" id="7425"/>
    <lineage>
        <taxon>Eukaryota</taxon>
        <taxon>Metazoa</taxon>
        <taxon>Ecdysozoa</taxon>
        <taxon>Arthropoda</taxon>
        <taxon>Hexapoda</taxon>
        <taxon>Insecta</taxon>
        <taxon>Pterygota</taxon>
        <taxon>Neoptera</taxon>
        <taxon>Endopterygota</taxon>
        <taxon>Hymenoptera</taxon>
        <taxon>Apocrita</taxon>
        <taxon>Proctotrupomorpha</taxon>
        <taxon>Chalcidoidea</taxon>
        <taxon>Pteromalidae</taxon>
        <taxon>Pteromalinae</taxon>
        <taxon>Nasonia</taxon>
    </lineage>
</organism>
<name>A0A7M7H2X8_NASVI</name>
<reference evidence="2" key="1">
    <citation type="submission" date="2021-01" db="UniProtKB">
        <authorList>
            <consortium name="EnsemblMetazoa"/>
        </authorList>
    </citation>
    <scope>IDENTIFICATION</scope>
</reference>
<keyword evidence="1" id="KW-0732">Signal</keyword>
<dbReference type="Proteomes" id="UP000002358">
    <property type="component" value="Chromosome 3"/>
</dbReference>
<protein>
    <submittedName>
        <fullName evidence="2">Uncharacterized protein</fullName>
    </submittedName>
</protein>
<evidence type="ECO:0000313" key="3">
    <source>
        <dbReference type="Proteomes" id="UP000002358"/>
    </source>
</evidence>
<proteinExistence type="predicted"/>
<dbReference type="AlphaFoldDB" id="A0A7M7H2X8"/>
<dbReference type="InParanoid" id="A0A7M7H2X8"/>
<dbReference type="GeneID" id="103315668"/>
<dbReference type="KEGG" id="nvi:103315668"/>